<accession>A0AA39QM52</accession>
<evidence type="ECO:0000256" key="1">
    <source>
        <dbReference type="SAM" id="Coils"/>
    </source>
</evidence>
<evidence type="ECO:0008006" key="4">
    <source>
        <dbReference type="Google" id="ProtNLM"/>
    </source>
</evidence>
<sequence>MLCPKCLPTFTENSDSCFVPPVVDAYLKNNIPPLDLEMIDIRDSLQKLRQSLVEVDEEIELLSQTMEKLKSRRADISKAISKHHCVLSPIRRLPPEMLSEIFVRTDDGCYTVFDTSYGPWAPSHVNHQWRAAALAGPGCIWANPYITIDVGSCYKTDPTSLVRTALDRSRTQSLSLHFCYRQPLSLPTVEERGLWRFSA</sequence>
<reference evidence="2" key="1">
    <citation type="submission" date="2023-06" db="EMBL/GenBank/DDBJ databases">
        <authorList>
            <consortium name="Lawrence Berkeley National Laboratory"/>
            <person name="Ahrendt S."/>
            <person name="Sahu N."/>
            <person name="Indic B."/>
            <person name="Wong-Bajracharya J."/>
            <person name="Merenyi Z."/>
            <person name="Ke H.-M."/>
            <person name="Monk M."/>
            <person name="Kocsube S."/>
            <person name="Drula E."/>
            <person name="Lipzen A."/>
            <person name="Balint B."/>
            <person name="Henrissat B."/>
            <person name="Andreopoulos B."/>
            <person name="Martin F.M."/>
            <person name="Harder C.B."/>
            <person name="Rigling D."/>
            <person name="Ford K.L."/>
            <person name="Foster G.D."/>
            <person name="Pangilinan J."/>
            <person name="Papanicolaou A."/>
            <person name="Barry K."/>
            <person name="LaButti K."/>
            <person name="Viragh M."/>
            <person name="Koriabine M."/>
            <person name="Yan M."/>
            <person name="Riley R."/>
            <person name="Champramary S."/>
            <person name="Plett K.L."/>
            <person name="Tsai I.J."/>
            <person name="Slot J."/>
            <person name="Sipos G."/>
            <person name="Plett J."/>
            <person name="Nagy L.G."/>
            <person name="Grigoriev I.V."/>
        </authorList>
    </citation>
    <scope>NUCLEOTIDE SEQUENCE</scope>
    <source>
        <strain evidence="2">HWK02</strain>
    </source>
</reference>
<organism evidence="2 3">
    <name type="scientific">Armillaria luteobubalina</name>
    <dbReference type="NCBI Taxonomy" id="153913"/>
    <lineage>
        <taxon>Eukaryota</taxon>
        <taxon>Fungi</taxon>
        <taxon>Dikarya</taxon>
        <taxon>Basidiomycota</taxon>
        <taxon>Agaricomycotina</taxon>
        <taxon>Agaricomycetes</taxon>
        <taxon>Agaricomycetidae</taxon>
        <taxon>Agaricales</taxon>
        <taxon>Marasmiineae</taxon>
        <taxon>Physalacriaceae</taxon>
        <taxon>Armillaria</taxon>
    </lineage>
</organism>
<protein>
    <recommendedName>
        <fullName evidence="4">F-box domain-containing protein</fullName>
    </recommendedName>
</protein>
<keyword evidence="1" id="KW-0175">Coiled coil</keyword>
<keyword evidence="3" id="KW-1185">Reference proteome</keyword>
<evidence type="ECO:0000313" key="2">
    <source>
        <dbReference type="EMBL" id="KAK0504500.1"/>
    </source>
</evidence>
<dbReference type="Proteomes" id="UP001175228">
    <property type="component" value="Unassembled WGS sequence"/>
</dbReference>
<gene>
    <name evidence="2" type="ORF">EDD18DRAFT_1276436</name>
</gene>
<dbReference type="EMBL" id="JAUEPU010000003">
    <property type="protein sequence ID" value="KAK0504500.1"/>
    <property type="molecule type" value="Genomic_DNA"/>
</dbReference>
<comment type="caution">
    <text evidence="2">The sequence shown here is derived from an EMBL/GenBank/DDBJ whole genome shotgun (WGS) entry which is preliminary data.</text>
</comment>
<evidence type="ECO:0000313" key="3">
    <source>
        <dbReference type="Proteomes" id="UP001175228"/>
    </source>
</evidence>
<dbReference type="AlphaFoldDB" id="A0AA39QM52"/>
<feature type="coiled-coil region" evidence="1">
    <location>
        <begin position="38"/>
        <end position="79"/>
    </location>
</feature>
<proteinExistence type="predicted"/>
<name>A0AA39QM52_9AGAR</name>